<proteinExistence type="predicted"/>
<evidence type="ECO:0000256" key="8">
    <source>
        <dbReference type="ARBA" id="ARBA00022837"/>
    </source>
</evidence>
<dbReference type="OrthoDB" id="431720at2759"/>
<evidence type="ECO:0000256" key="4">
    <source>
        <dbReference type="ARBA" id="ARBA00022568"/>
    </source>
</evidence>
<protein>
    <submittedName>
        <fullName evidence="17">Voltage-gated Ion Channel (VIC) Superfamily</fullName>
    </submittedName>
</protein>
<organism evidence="17 18">
    <name type="scientific">Achlya hypogyna</name>
    <name type="common">Oomycete</name>
    <name type="synonym">Protoachlya hypogyna</name>
    <dbReference type="NCBI Taxonomy" id="1202772"/>
    <lineage>
        <taxon>Eukaryota</taxon>
        <taxon>Sar</taxon>
        <taxon>Stramenopiles</taxon>
        <taxon>Oomycota</taxon>
        <taxon>Saprolegniomycetes</taxon>
        <taxon>Saprolegniales</taxon>
        <taxon>Achlyaceae</taxon>
        <taxon>Achlya</taxon>
    </lineage>
</organism>
<evidence type="ECO:0000256" key="12">
    <source>
        <dbReference type="ARBA" id="ARBA00023136"/>
    </source>
</evidence>
<dbReference type="Pfam" id="PF16905">
    <property type="entry name" value="GPHH"/>
    <property type="match status" value="1"/>
</dbReference>
<evidence type="ECO:0000256" key="13">
    <source>
        <dbReference type="ARBA" id="ARBA00023180"/>
    </source>
</evidence>
<dbReference type="PANTHER" id="PTHR45628:SF7">
    <property type="entry name" value="VOLTAGE-DEPENDENT CALCIUM CHANNEL TYPE A SUBUNIT ALPHA-1"/>
    <property type="match status" value="1"/>
</dbReference>
<evidence type="ECO:0000256" key="9">
    <source>
        <dbReference type="ARBA" id="ARBA00022882"/>
    </source>
</evidence>
<dbReference type="STRING" id="1202772.A0A1V9Z581"/>
<keyword evidence="9" id="KW-0851">Voltage-gated channel</keyword>
<dbReference type="GO" id="GO:0098703">
    <property type="term" value="P:calcium ion import across plasma membrane"/>
    <property type="evidence" value="ECO:0007669"/>
    <property type="project" value="TreeGrafter"/>
</dbReference>
<keyword evidence="12 15" id="KW-0472">Membrane</keyword>
<comment type="subcellular location">
    <subcellularLocation>
        <location evidence="1">Membrane</location>
        <topology evidence="1">Multi-pass membrane protein</topology>
    </subcellularLocation>
</comment>
<keyword evidence="3" id="KW-0597">Phosphoprotein</keyword>
<evidence type="ECO:0000256" key="3">
    <source>
        <dbReference type="ARBA" id="ARBA00022553"/>
    </source>
</evidence>
<feature type="transmembrane region" description="Helical" evidence="15">
    <location>
        <begin position="35"/>
        <end position="53"/>
    </location>
</feature>
<keyword evidence="10 15" id="KW-1133">Transmembrane helix</keyword>
<dbReference type="AlphaFoldDB" id="A0A1V9Z581"/>
<evidence type="ECO:0000256" key="11">
    <source>
        <dbReference type="ARBA" id="ARBA00023065"/>
    </source>
</evidence>
<feature type="domain" description="EF-hand" evidence="16">
    <location>
        <begin position="304"/>
        <end position="339"/>
    </location>
</feature>
<evidence type="ECO:0000256" key="10">
    <source>
        <dbReference type="ARBA" id="ARBA00022989"/>
    </source>
</evidence>
<sequence>QKKVLALSPQVTHSVPKHPVRLFCFRLVNHSAFEPVITICILINMLCMAIQAYGQSATFVYTLTVLNYIFTGVFTTEAALKLTALGMIYFDEAWNRFDFTIVLFAFASIILPLVTTSVSLGTVLTVVRVFRVGRALRLIKKAKLMKNLFDTLTVSLPAVGNVTSLLMLLFYIYSAVGVQLFAKVGFDNQLIHQYQNFQNFFRALQALIGFSTGENWDNFVWEVYYTAPASNPTCADPSYDGRMCGFNDTDVYNCIPLNGCGVWYIVPYMYSMYLIIGYLGMNLFSGIVIDAIGDSSADSPVNASTLAEFADRWAEFDPQGGGLITAEELADFLYTVYPPFGFKNVPGFTRRRVVIAIGELDIPIYDKIYVHFKDVPRALVMRVLAEGSQKKYDEINRLMDQMGINKEFDEVWHRRRGKKQKDMLSRREVGRAKEYSATIMIQRFLYRSRLERQRRAKAKAEAEAAALECGSQDTPHEGALDERLTSVENAIDAPSIGHL</sequence>
<name>A0A1V9Z581_ACHHY</name>
<keyword evidence="11" id="KW-0406">Ion transport</keyword>
<feature type="transmembrane region" description="Helical" evidence="15">
    <location>
        <begin position="148"/>
        <end position="173"/>
    </location>
</feature>
<gene>
    <name evidence="17" type="ORF">ACHHYP_02843</name>
</gene>
<comment type="caution">
    <text evidence="17">The sequence shown here is derived from an EMBL/GenBank/DDBJ whole genome shotgun (WGS) entry which is preliminary data.</text>
</comment>
<dbReference type="GO" id="GO:0005509">
    <property type="term" value="F:calcium ion binding"/>
    <property type="evidence" value="ECO:0007669"/>
    <property type="project" value="InterPro"/>
</dbReference>
<evidence type="ECO:0000256" key="14">
    <source>
        <dbReference type="ARBA" id="ARBA00023303"/>
    </source>
</evidence>
<evidence type="ECO:0000256" key="7">
    <source>
        <dbReference type="ARBA" id="ARBA00022737"/>
    </source>
</evidence>
<keyword evidence="14" id="KW-0407">Ion channel</keyword>
<keyword evidence="8" id="KW-0106">Calcium</keyword>
<dbReference type="InterPro" id="IPR031649">
    <property type="entry name" value="GPHH_dom"/>
</dbReference>
<dbReference type="InterPro" id="IPR050599">
    <property type="entry name" value="VDCC_alpha-1_subunit"/>
</dbReference>
<keyword evidence="5" id="KW-0107">Calcium channel</keyword>
<feature type="transmembrane region" description="Helical" evidence="15">
    <location>
        <begin position="65"/>
        <end position="89"/>
    </location>
</feature>
<dbReference type="Gene3D" id="1.10.287.70">
    <property type="match status" value="1"/>
</dbReference>
<dbReference type="InterPro" id="IPR027359">
    <property type="entry name" value="Volt_channel_dom_sf"/>
</dbReference>
<dbReference type="InterPro" id="IPR002048">
    <property type="entry name" value="EF_hand_dom"/>
</dbReference>
<dbReference type="InterPro" id="IPR005821">
    <property type="entry name" value="Ion_trans_dom"/>
</dbReference>
<evidence type="ECO:0000256" key="6">
    <source>
        <dbReference type="ARBA" id="ARBA00022692"/>
    </source>
</evidence>
<feature type="non-terminal residue" evidence="17">
    <location>
        <position position="1"/>
    </location>
</feature>
<dbReference type="Gene3D" id="1.10.238.10">
    <property type="entry name" value="EF-hand"/>
    <property type="match status" value="1"/>
</dbReference>
<evidence type="ECO:0000256" key="15">
    <source>
        <dbReference type="SAM" id="Phobius"/>
    </source>
</evidence>
<dbReference type="Pfam" id="PF00520">
    <property type="entry name" value="Ion_trans"/>
    <property type="match status" value="1"/>
</dbReference>
<evidence type="ECO:0000313" key="18">
    <source>
        <dbReference type="Proteomes" id="UP000243579"/>
    </source>
</evidence>
<evidence type="ECO:0000256" key="1">
    <source>
        <dbReference type="ARBA" id="ARBA00004141"/>
    </source>
</evidence>
<dbReference type="EMBL" id="JNBR01000426">
    <property type="protein sequence ID" value="OQR93145.1"/>
    <property type="molecule type" value="Genomic_DNA"/>
</dbReference>
<evidence type="ECO:0000313" key="17">
    <source>
        <dbReference type="EMBL" id="OQR93145.1"/>
    </source>
</evidence>
<dbReference type="Gene3D" id="1.20.120.350">
    <property type="entry name" value="Voltage-gated potassium channels. Chain C"/>
    <property type="match status" value="1"/>
</dbReference>
<dbReference type="Proteomes" id="UP000243579">
    <property type="component" value="Unassembled WGS sequence"/>
</dbReference>
<evidence type="ECO:0000256" key="2">
    <source>
        <dbReference type="ARBA" id="ARBA00022448"/>
    </source>
</evidence>
<reference evidence="17 18" key="1">
    <citation type="journal article" date="2014" name="Genome Biol. Evol.">
        <title>The secreted proteins of Achlya hypogyna and Thraustotheca clavata identify the ancestral oomycete secretome and reveal gene acquisitions by horizontal gene transfer.</title>
        <authorList>
            <person name="Misner I."/>
            <person name="Blouin N."/>
            <person name="Leonard G."/>
            <person name="Richards T.A."/>
            <person name="Lane C.E."/>
        </authorList>
    </citation>
    <scope>NUCLEOTIDE SEQUENCE [LARGE SCALE GENOMIC DNA]</scope>
    <source>
        <strain evidence="17 18">ATCC 48635</strain>
    </source>
</reference>
<keyword evidence="13" id="KW-0325">Glycoprotein</keyword>
<dbReference type="GO" id="GO:0005891">
    <property type="term" value="C:voltage-gated calcium channel complex"/>
    <property type="evidence" value="ECO:0007669"/>
    <property type="project" value="TreeGrafter"/>
</dbReference>
<feature type="transmembrane region" description="Helical" evidence="15">
    <location>
        <begin position="101"/>
        <end position="127"/>
    </location>
</feature>
<evidence type="ECO:0000259" key="16">
    <source>
        <dbReference type="PROSITE" id="PS50222"/>
    </source>
</evidence>
<keyword evidence="4" id="KW-0109">Calcium transport</keyword>
<keyword evidence="6 15" id="KW-0812">Transmembrane</keyword>
<evidence type="ECO:0000256" key="5">
    <source>
        <dbReference type="ARBA" id="ARBA00022673"/>
    </source>
</evidence>
<accession>A0A1V9Z581</accession>
<dbReference type="SUPFAM" id="SSF81324">
    <property type="entry name" value="Voltage-gated potassium channels"/>
    <property type="match status" value="1"/>
</dbReference>
<keyword evidence="2" id="KW-0813">Transport</keyword>
<keyword evidence="18" id="KW-1185">Reference proteome</keyword>
<keyword evidence="7" id="KW-0677">Repeat</keyword>
<dbReference type="GO" id="GO:0008331">
    <property type="term" value="F:high voltage-gated calcium channel activity"/>
    <property type="evidence" value="ECO:0007669"/>
    <property type="project" value="TreeGrafter"/>
</dbReference>
<dbReference type="PANTHER" id="PTHR45628">
    <property type="entry name" value="VOLTAGE-DEPENDENT CALCIUM CHANNEL TYPE A SUBUNIT ALPHA-1"/>
    <property type="match status" value="1"/>
</dbReference>
<dbReference type="PROSITE" id="PS50222">
    <property type="entry name" value="EF_HAND_2"/>
    <property type="match status" value="1"/>
</dbReference>